<dbReference type="EMBL" id="CZVI01000001">
    <property type="protein sequence ID" value="CUS77596.1"/>
    <property type="molecule type" value="Genomic_DNA"/>
</dbReference>
<dbReference type="AlphaFoldDB" id="A0A0P1M0G1"/>
<accession>A0A0P1MI00</accession>
<dbReference type="STRING" id="1633631.GCA_001442925_02256"/>
<accession>A0A0S4NDV7</accession>
<accession>A0A0P1L940</accession>
<evidence type="ECO:0000313" key="4">
    <source>
        <dbReference type="Proteomes" id="UP000182011"/>
    </source>
</evidence>
<dbReference type="PANTHER" id="PTHR43190">
    <property type="entry name" value="N-ACETYL-D-GLUCOSAMINE KINASE"/>
    <property type="match status" value="1"/>
</dbReference>
<accession>A0A0P1LHU5</accession>
<reference evidence="2 5" key="1">
    <citation type="submission" date="2015-11" db="EMBL/GenBank/DDBJ databases">
        <authorList>
            <person name="Varghese N."/>
        </authorList>
    </citation>
    <scope>NUCLEOTIDE SEQUENCE [LARGE SCALE GENOMIC DNA]</scope>
    <source>
        <strain evidence="2 5">JGI-8</strain>
    </source>
</reference>
<reference evidence="3 4" key="2">
    <citation type="submission" date="2015-11" db="EMBL/GenBank/DDBJ databases">
        <authorList>
            <person name="Zhang Y."/>
            <person name="Guo Z."/>
        </authorList>
    </citation>
    <scope>NUCLEOTIDE SEQUENCE [LARGE SCALE GENOMIC DNA]</scope>
    <source>
        <strain evidence="3">JGI-4</strain>
    </source>
</reference>
<name>A0A0P1M0G1_9BACT</name>
<evidence type="ECO:0000313" key="2">
    <source>
        <dbReference type="EMBL" id="CUS77596.1"/>
    </source>
</evidence>
<dbReference type="InterPro" id="IPR002731">
    <property type="entry name" value="ATPase_BadF"/>
</dbReference>
<dbReference type="Proteomes" id="UP000182200">
    <property type="component" value="Unassembled WGS sequence"/>
</dbReference>
<accession>A0A0P1M0G1</accession>
<dbReference type="SUPFAM" id="SSF53067">
    <property type="entry name" value="Actin-like ATPase domain"/>
    <property type="match status" value="2"/>
</dbReference>
<dbReference type="InterPro" id="IPR043129">
    <property type="entry name" value="ATPase_NBD"/>
</dbReference>
<sequence length="314" mass="33942">MKRYLIGIDGGGTKTHGVISTFEGEVISEAFKGSANFQMLGVETVAKSLVELIYELINGANCQTSDVELVVIGITGAGREKDRERIYTGIVNYAEVEKLSLPKLIIETDARIALEGAFMGESGIILIAGTGSVMFAKDVAGEIHRVGGWGRFIGDEGSAFVIGREALRAVAKCVDGRGKETILKQLIFEEFNLTDLMQVVSEIYSGKFDIAKVAPLVMKAAELGDEIAIKILDDACFELLAHIRAMLKKARFGEKVNLALLGGVLQSDNYVSRRLKDMIAQELPEINLVRPASSPAYGAVIYGKNLIKKQNGIA</sequence>
<gene>
    <name evidence="3" type="ORF">JGI4_02263</name>
    <name evidence="2" type="ORF">JGI8_00140</name>
</gene>
<dbReference type="CDD" id="cd24007">
    <property type="entry name" value="ASKHA_NBD_eukNAGK-like"/>
    <property type="match status" value="1"/>
</dbReference>
<dbReference type="Proteomes" id="UP000182011">
    <property type="component" value="Unassembled WGS sequence"/>
</dbReference>
<protein>
    <submittedName>
        <fullName evidence="3">BadF-type ATPase</fullName>
    </submittedName>
</protein>
<evidence type="ECO:0000259" key="1">
    <source>
        <dbReference type="Pfam" id="PF01869"/>
    </source>
</evidence>
<dbReference type="EMBL" id="FAOP01000012">
    <property type="protein sequence ID" value="CUU09067.1"/>
    <property type="molecule type" value="Genomic_DNA"/>
</dbReference>
<keyword evidence="5" id="KW-1185">Reference proteome</keyword>
<accession>A0A0P1NXB5</accession>
<feature type="domain" description="ATPase BadF/BadG/BcrA/BcrD type" evidence="1">
    <location>
        <begin position="6"/>
        <end position="303"/>
    </location>
</feature>
<dbReference type="InterPro" id="IPR052519">
    <property type="entry name" value="Euk-type_GlcNAc_Kinase"/>
</dbReference>
<proteinExistence type="predicted"/>
<dbReference type="Pfam" id="PF01869">
    <property type="entry name" value="BcrAD_BadFG"/>
    <property type="match status" value="1"/>
</dbReference>
<evidence type="ECO:0000313" key="5">
    <source>
        <dbReference type="Proteomes" id="UP000182200"/>
    </source>
</evidence>
<evidence type="ECO:0000313" key="3">
    <source>
        <dbReference type="EMBL" id="CUU09067.1"/>
    </source>
</evidence>
<dbReference type="PANTHER" id="PTHR43190:SF3">
    <property type="entry name" value="N-ACETYL-D-GLUCOSAMINE KINASE"/>
    <property type="match status" value="1"/>
</dbReference>
<dbReference type="RefSeq" id="WP_047133376.1">
    <property type="nucleotide sequence ID" value="NZ_CZVI01000001.1"/>
</dbReference>
<organism evidence="3 4">
    <name type="scientific">Candidatus Kryptonium thompsonii</name>
    <dbReference type="NCBI Taxonomy" id="1633631"/>
    <lineage>
        <taxon>Bacteria</taxon>
        <taxon>Pseudomonadati</taxon>
        <taxon>Candidatus Kryptoniota</taxon>
        <taxon>Candidatus Kryptonium</taxon>
    </lineage>
</organism>
<dbReference type="Gene3D" id="3.30.420.40">
    <property type="match status" value="2"/>
</dbReference>
<accession>A0A0P1LTT7</accession>